<reference evidence="8" key="1">
    <citation type="submission" date="2016-10" db="EMBL/GenBank/DDBJ databases">
        <authorList>
            <person name="Varghese N."/>
            <person name="Submissions S."/>
        </authorList>
    </citation>
    <scope>NUCLEOTIDE SEQUENCE [LARGE SCALE GENOMIC DNA]</scope>
    <source>
        <strain evidence="8">DSM 18733</strain>
    </source>
</reference>
<evidence type="ECO:0000256" key="5">
    <source>
        <dbReference type="SAM" id="Phobius"/>
    </source>
</evidence>
<evidence type="ECO:0000313" key="7">
    <source>
        <dbReference type="EMBL" id="SEL71578.1"/>
    </source>
</evidence>
<dbReference type="Pfam" id="PF13176">
    <property type="entry name" value="TPR_7"/>
    <property type="match status" value="1"/>
</dbReference>
<protein>
    <submittedName>
        <fullName evidence="7">TolB amino-terminal domain-containing protein</fullName>
    </submittedName>
</protein>
<dbReference type="PRINTS" id="PR00032">
    <property type="entry name" value="HTHARAC"/>
</dbReference>
<dbReference type="PROSITE" id="PS00041">
    <property type="entry name" value="HTH_ARAC_FAMILY_1"/>
    <property type="match status" value="1"/>
</dbReference>
<evidence type="ECO:0000256" key="2">
    <source>
        <dbReference type="ARBA" id="ARBA00023125"/>
    </source>
</evidence>
<evidence type="ECO:0000313" key="8">
    <source>
        <dbReference type="Proteomes" id="UP000199421"/>
    </source>
</evidence>
<keyword evidence="1" id="KW-0805">Transcription regulation</keyword>
<dbReference type="PROSITE" id="PS50005">
    <property type="entry name" value="TPR"/>
    <property type="match status" value="2"/>
</dbReference>
<evidence type="ECO:0000256" key="4">
    <source>
        <dbReference type="PROSITE-ProRule" id="PRU00339"/>
    </source>
</evidence>
<keyword evidence="3" id="KW-0804">Transcription</keyword>
<dbReference type="InterPro" id="IPR018062">
    <property type="entry name" value="HTH_AraC-typ_CS"/>
</dbReference>
<dbReference type="SUPFAM" id="SSF48452">
    <property type="entry name" value="TPR-like"/>
    <property type="match status" value="1"/>
</dbReference>
<dbReference type="AlphaFoldDB" id="A0A1H7SGN2"/>
<dbReference type="SMART" id="SM00342">
    <property type="entry name" value="HTH_ARAC"/>
    <property type="match status" value="1"/>
</dbReference>
<proteinExistence type="predicted"/>
<dbReference type="InterPro" id="IPR019734">
    <property type="entry name" value="TPR_rpt"/>
</dbReference>
<feature type="domain" description="HTH araC/xylS-type" evidence="6">
    <location>
        <begin position="13"/>
        <end position="112"/>
    </location>
</feature>
<name>A0A1H7SGN2_OLID1</name>
<dbReference type="PANTHER" id="PTHR43280">
    <property type="entry name" value="ARAC-FAMILY TRANSCRIPTIONAL REGULATOR"/>
    <property type="match status" value="1"/>
</dbReference>
<sequence length="687" mass="79123">MPDYQPFANDFIRQIATIVEKNLSNEQFGVSELANELNMSRSNLLRKVRKLSNLSVSQLIRQVRLEQGMNLLRDSSLNVSEVADRVGFSSTSYFIKCFREYYGFPPGAANNQKEATENIPPPAVSKSHKRRFVFILLSAGLIVVLAIALLRYGMDASSTKSSLEKSIAVLPFKNDSNDSTNVYLINGLMESTLNNLQKIKDLKVTSRTSSEKYRNLFKSIPEMAKELNVNYFVEGSGQKIGNRILLNVQLIEAPKDRHLWSRQYRREVKDIFQLQQEIAKDIAKEVQATITREERSRIEKNPTENLVAYDLFFKGSDLLRRGGHANLEQGISYFKKAIKEDPQFALAYAVSAIAYYYLDLFQERKIYTAEMGFYADKALLCDPLLPESLIAKALFYAHKKDYGAAVPYLEKALEYNPNSILAIHFLSDFYNYSIPNTAKYLEYALLGVKLNAGLQDSASTSLNYLHLSNALIQTGFVEESLHFIDKSIAYNLENSYAIWVKAAILFAKDGTIDQTKQLLLKELERDSTQLHILQEMGNVYCYAGDYQAAYRYYKQFIKLREAQQLDIFKNVDLTMGIVLSKLGFKEESNKFITSFKKFADNDQSIYKHVHLAMYYAYLKDRKKTLDHLKLFTKEDNYQYWILLLERDPLVKPLRNLPEFKMVMHTIKTKFWDKHKELKASLEEKGLL</sequence>
<keyword evidence="5" id="KW-1133">Transmembrane helix</keyword>
<dbReference type="Pfam" id="PF12833">
    <property type="entry name" value="HTH_18"/>
    <property type="match status" value="1"/>
</dbReference>
<keyword evidence="5" id="KW-0812">Transmembrane</keyword>
<evidence type="ECO:0000259" key="6">
    <source>
        <dbReference type="PROSITE" id="PS01124"/>
    </source>
</evidence>
<dbReference type="Proteomes" id="UP000199421">
    <property type="component" value="Unassembled WGS sequence"/>
</dbReference>
<dbReference type="Pfam" id="PF13181">
    <property type="entry name" value="TPR_8"/>
    <property type="match status" value="1"/>
</dbReference>
<dbReference type="RefSeq" id="WP_093326360.1">
    <property type="nucleotide sequence ID" value="NZ_FOAF01000003.1"/>
</dbReference>
<accession>A0A1H7SGN2</accession>
<dbReference type="PROSITE" id="PS01124">
    <property type="entry name" value="HTH_ARAC_FAMILY_2"/>
    <property type="match status" value="1"/>
</dbReference>
<dbReference type="InterPro" id="IPR011990">
    <property type="entry name" value="TPR-like_helical_dom_sf"/>
</dbReference>
<dbReference type="InterPro" id="IPR009057">
    <property type="entry name" value="Homeodomain-like_sf"/>
</dbReference>
<dbReference type="Gene3D" id="3.40.50.10070">
    <property type="entry name" value="TolB, N-terminal domain"/>
    <property type="match status" value="1"/>
</dbReference>
<dbReference type="SMART" id="SM00028">
    <property type="entry name" value="TPR"/>
    <property type="match status" value="3"/>
</dbReference>
<dbReference type="GO" id="GO:0003700">
    <property type="term" value="F:DNA-binding transcription factor activity"/>
    <property type="evidence" value="ECO:0007669"/>
    <property type="project" value="InterPro"/>
</dbReference>
<dbReference type="InterPro" id="IPR020449">
    <property type="entry name" value="Tscrpt_reg_AraC-type_HTH"/>
</dbReference>
<feature type="transmembrane region" description="Helical" evidence="5">
    <location>
        <begin position="132"/>
        <end position="154"/>
    </location>
</feature>
<dbReference type="EMBL" id="FOAF01000003">
    <property type="protein sequence ID" value="SEL71578.1"/>
    <property type="molecule type" value="Genomic_DNA"/>
</dbReference>
<evidence type="ECO:0000256" key="3">
    <source>
        <dbReference type="ARBA" id="ARBA00023163"/>
    </source>
</evidence>
<dbReference type="Gene3D" id="1.10.10.60">
    <property type="entry name" value="Homeodomain-like"/>
    <property type="match status" value="1"/>
</dbReference>
<organism evidence="7 8">
    <name type="scientific">Olivibacter domesticus</name>
    <name type="common">Pseudosphingobacterium domesticum</name>
    <dbReference type="NCBI Taxonomy" id="407022"/>
    <lineage>
        <taxon>Bacteria</taxon>
        <taxon>Pseudomonadati</taxon>
        <taxon>Bacteroidota</taxon>
        <taxon>Sphingobacteriia</taxon>
        <taxon>Sphingobacteriales</taxon>
        <taxon>Sphingobacteriaceae</taxon>
        <taxon>Olivibacter</taxon>
    </lineage>
</organism>
<evidence type="ECO:0000256" key="1">
    <source>
        <dbReference type="ARBA" id="ARBA00023015"/>
    </source>
</evidence>
<dbReference type="SUPFAM" id="SSF46689">
    <property type="entry name" value="Homeodomain-like"/>
    <property type="match status" value="1"/>
</dbReference>
<feature type="repeat" description="TPR" evidence="4">
    <location>
        <begin position="530"/>
        <end position="563"/>
    </location>
</feature>
<feature type="repeat" description="TPR" evidence="4">
    <location>
        <begin position="386"/>
        <end position="419"/>
    </location>
</feature>
<dbReference type="PANTHER" id="PTHR43280:SF2">
    <property type="entry name" value="HTH-TYPE TRANSCRIPTIONAL REGULATOR EXSA"/>
    <property type="match status" value="1"/>
</dbReference>
<keyword evidence="8" id="KW-1185">Reference proteome</keyword>
<gene>
    <name evidence="7" type="ORF">SAMN05661044_03217</name>
</gene>
<dbReference type="GO" id="GO:0043565">
    <property type="term" value="F:sequence-specific DNA binding"/>
    <property type="evidence" value="ECO:0007669"/>
    <property type="project" value="InterPro"/>
</dbReference>
<dbReference type="Gene3D" id="1.25.40.10">
    <property type="entry name" value="Tetratricopeptide repeat domain"/>
    <property type="match status" value="2"/>
</dbReference>
<keyword evidence="2" id="KW-0238">DNA-binding</keyword>
<dbReference type="InterPro" id="IPR018060">
    <property type="entry name" value="HTH_AraC"/>
</dbReference>
<keyword evidence="4" id="KW-0802">TPR repeat</keyword>
<keyword evidence="5" id="KW-0472">Membrane</keyword>
<dbReference type="OrthoDB" id="9779074at2"/>
<dbReference type="STRING" id="407022.SAMN05661044_03217"/>